<dbReference type="AlphaFoldDB" id="A0A2A9P1J9"/>
<keyword evidence="5 8" id="KW-0812">Transmembrane</keyword>
<accession>A0A2A9P1J9</accession>
<feature type="transmembrane region" description="Helical" evidence="8">
    <location>
        <begin position="192"/>
        <end position="211"/>
    </location>
</feature>
<feature type="transmembrane region" description="Helical" evidence="8">
    <location>
        <begin position="36"/>
        <end position="61"/>
    </location>
</feature>
<feature type="transmembrane region" description="Helical" evidence="8">
    <location>
        <begin position="112"/>
        <end position="131"/>
    </location>
</feature>
<feature type="transmembrane region" description="Helical" evidence="8">
    <location>
        <begin position="137"/>
        <end position="156"/>
    </location>
</feature>
<comment type="subcellular location">
    <subcellularLocation>
        <location evidence="1">Membrane</location>
        <topology evidence="1">Multi-pass membrane protein</topology>
    </subcellularLocation>
</comment>
<name>A0A2A9P1J9_9AGAR</name>
<dbReference type="PANTHER" id="PTHR12982">
    <property type="entry name" value="PHOSPHATIDYLINOSITOL GLYCAN, CLASS C"/>
    <property type="match status" value="1"/>
</dbReference>
<keyword evidence="10" id="KW-1185">Reference proteome</keyword>
<protein>
    <recommendedName>
        <fullName evidence="11">Phosphatidylinositol N-acetylglucosaminyltransferase</fullName>
    </recommendedName>
</protein>
<feature type="transmembrane region" description="Helical" evidence="8">
    <location>
        <begin position="220"/>
        <end position="239"/>
    </location>
</feature>
<dbReference type="Pfam" id="PF06432">
    <property type="entry name" value="GPI2"/>
    <property type="match status" value="1"/>
</dbReference>
<evidence type="ECO:0000313" key="9">
    <source>
        <dbReference type="EMBL" id="PFH54492.1"/>
    </source>
</evidence>
<dbReference type="Proteomes" id="UP000242287">
    <property type="component" value="Unassembled WGS sequence"/>
</dbReference>
<dbReference type="OrthoDB" id="196709at2759"/>
<evidence type="ECO:0000256" key="1">
    <source>
        <dbReference type="ARBA" id="ARBA00004141"/>
    </source>
</evidence>
<reference evidence="9 10" key="1">
    <citation type="submission" date="2014-02" db="EMBL/GenBank/DDBJ databases">
        <title>Transposable element dynamics among asymbiotic and ectomycorrhizal Amanita fungi.</title>
        <authorList>
            <consortium name="DOE Joint Genome Institute"/>
            <person name="Hess J."/>
            <person name="Skrede I."/>
            <person name="Wolfe B."/>
            <person name="LaButti K."/>
            <person name="Ohm R.A."/>
            <person name="Grigoriev I.V."/>
            <person name="Pringle A."/>
        </authorList>
    </citation>
    <scope>NUCLEOTIDE SEQUENCE [LARGE SCALE GENOMIC DNA]</scope>
    <source>
        <strain evidence="9 10">SKay4041</strain>
    </source>
</reference>
<organism evidence="9 10">
    <name type="scientific">Amanita thiersii Skay4041</name>
    <dbReference type="NCBI Taxonomy" id="703135"/>
    <lineage>
        <taxon>Eukaryota</taxon>
        <taxon>Fungi</taxon>
        <taxon>Dikarya</taxon>
        <taxon>Basidiomycota</taxon>
        <taxon>Agaricomycotina</taxon>
        <taxon>Agaricomycetes</taxon>
        <taxon>Agaricomycetidae</taxon>
        <taxon>Agaricales</taxon>
        <taxon>Pluteineae</taxon>
        <taxon>Amanitaceae</taxon>
        <taxon>Amanita</taxon>
    </lineage>
</organism>
<evidence type="ECO:0000256" key="4">
    <source>
        <dbReference type="ARBA" id="ARBA00022502"/>
    </source>
</evidence>
<keyword evidence="4" id="KW-0337">GPI-anchor biosynthesis</keyword>
<evidence type="ECO:0000313" key="10">
    <source>
        <dbReference type="Proteomes" id="UP000242287"/>
    </source>
</evidence>
<evidence type="ECO:0000256" key="2">
    <source>
        <dbReference type="ARBA" id="ARBA00004687"/>
    </source>
</evidence>
<evidence type="ECO:0000256" key="6">
    <source>
        <dbReference type="ARBA" id="ARBA00022989"/>
    </source>
</evidence>
<evidence type="ECO:0000256" key="7">
    <source>
        <dbReference type="ARBA" id="ARBA00023136"/>
    </source>
</evidence>
<dbReference type="PIRSF" id="PIRSF016104">
    <property type="entry name" value="GPI2"/>
    <property type="match status" value="1"/>
</dbReference>
<dbReference type="PANTHER" id="PTHR12982:SF0">
    <property type="entry name" value="PHOSPHATIDYLINOSITOL N-ACETYLGLUCOSAMINYLTRANSFERASE SUBUNIT C"/>
    <property type="match status" value="1"/>
</dbReference>
<keyword evidence="6 8" id="KW-1133">Transmembrane helix</keyword>
<evidence type="ECO:0000256" key="3">
    <source>
        <dbReference type="ARBA" id="ARBA00008321"/>
    </source>
</evidence>
<dbReference type="STRING" id="703135.A0A2A9P1J9"/>
<sequence length="286" mass="31858">MEKVLWKSQQPFPDNFVPADFLSLLKKNPNFRPYTYSSLVLLSTPITQHLASIFIFLSVFVHLKEQSLDPRTLIWLSVACFILGYLLWSFLNQTHDTPHAAINDYLKAFKSSILIFLALMSLSPVLRTLTASTSSDTIWALAAILFILNAILADYSAPSEKELSHGRLIPVLSMNAAVSASVVLASRLATDIAVFGLMLFSIQSFALFPLLRHRLQTSPVAVQASLTACLVMSATWLTLTLSQRLAYMYALVFTSVTFCAPGLLIWAQKYKNELRGPWDVAVPRVN</sequence>
<evidence type="ECO:0000256" key="5">
    <source>
        <dbReference type="ARBA" id="ARBA00022692"/>
    </source>
</evidence>
<comment type="similarity">
    <text evidence="3">Belongs to the PIGC family.</text>
</comment>
<dbReference type="EMBL" id="KZ301969">
    <property type="protein sequence ID" value="PFH54492.1"/>
    <property type="molecule type" value="Genomic_DNA"/>
</dbReference>
<dbReference type="UniPathway" id="UPA00196"/>
<evidence type="ECO:0000256" key="8">
    <source>
        <dbReference type="SAM" id="Phobius"/>
    </source>
</evidence>
<dbReference type="InterPro" id="IPR009450">
    <property type="entry name" value="Plno_GlcNAc_GPI2"/>
</dbReference>
<gene>
    <name evidence="9" type="ORF">AMATHDRAFT_134869</name>
</gene>
<dbReference type="GO" id="GO:0006506">
    <property type="term" value="P:GPI anchor biosynthetic process"/>
    <property type="evidence" value="ECO:0007669"/>
    <property type="project" value="UniProtKB-UniPathway"/>
</dbReference>
<proteinExistence type="inferred from homology"/>
<feature type="transmembrane region" description="Helical" evidence="8">
    <location>
        <begin position="245"/>
        <end position="267"/>
    </location>
</feature>
<dbReference type="GO" id="GO:0000506">
    <property type="term" value="C:glycosylphosphatidylinositol-N-acetylglucosaminyltransferase (GPI-GnT) complex"/>
    <property type="evidence" value="ECO:0007669"/>
    <property type="project" value="TreeGrafter"/>
</dbReference>
<comment type="pathway">
    <text evidence="2">Glycolipid biosynthesis; glycosylphosphatidylinositol-anchor biosynthesis.</text>
</comment>
<evidence type="ECO:0008006" key="11">
    <source>
        <dbReference type="Google" id="ProtNLM"/>
    </source>
</evidence>
<feature type="transmembrane region" description="Helical" evidence="8">
    <location>
        <begin position="73"/>
        <end position="91"/>
    </location>
</feature>
<keyword evidence="7 8" id="KW-0472">Membrane</keyword>